<keyword evidence="1" id="KW-1133">Transmembrane helix</keyword>
<organism evidence="2 3">
    <name type="scientific">Chitinophaga oryziterrae</name>
    <dbReference type="NCBI Taxonomy" id="1031224"/>
    <lineage>
        <taxon>Bacteria</taxon>
        <taxon>Pseudomonadati</taxon>
        <taxon>Bacteroidota</taxon>
        <taxon>Chitinophagia</taxon>
        <taxon>Chitinophagales</taxon>
        <taxon>Chitinophagaceae</taxon>
        <taxon>Chitinophaga</taxon>
    </lineage>
</organism>
<gene>
    <name evidence="2" type="ORF">GO495_04905</name>
</gene>
<dbReference type="EMBL" id="WRXO01000001">
    <property type="protein sequence ID" value="MVT39911.1"/>
    <property type="molecule type" value="Genomic_DNA"/>
</dbReference>
<evidence type="ECO:0000313" key="3">
    <source>
        <dbReference type="Proteomes" id="UP000468388"/>
    </source>
</evidence>
<feature type="transmembrane region" description="Helical" evidence="1">
    <location>
        <begin position="6"/>
        <end position="25"/>
    </location>
</feature>
<protein>
    <submittedName>
        <fullName evidence="2">Uncharacterized protein</fullName>
    </submittedName>
</protein>
<accession>A0A6N8J5F8</accession>
<evidence type="ECO:0000256" key="1">
    <source>
        <dbReference type="SAM" id="Phobius"/>
    </source>
</evidence>
<dbReference type="Proteomes" id="UP000468388">
    <property type="component" value="Unassembled WGS sequence"/>
</dbReference>
<reference evidence="2 3" key="1">
    <citation type="submission" date="2019-12" db="EMBL/GenBank/DDBJ databases">
        <title>The draft genomic sequence of strain Chitinophaga oryziterrae JCM 16595.</title>
        <authorList>
            <person name="Zhang X."/>
        </authorList>
    </citation>
    <scope>NUCLEOTIDE SEQUENCE [LARGE SCALE GENOMIC DNA]</scope>
    <source>
        <strain evidence="2 3">JCM 16595</strain>
    </source>
</reference>
<sequence>MKQLLPFIIVIIFFIVLAVVIISVFNYRLRKRILDAGPLDETSLKFLSQITSLGSESLKWGIILFFAGIGLVAMEYIPYSAENSPLPYGVEMIFIALGFITYYLMIQKRKG</sequence>
<comment type="caution">
    <text evidence="2">The sequence shown here is derived from an EMBL/GenBank/DDBJ whole genome shotgun (WGS) entry which is preliminary data.</text>
</comment>
<evidence type="ECO:0000313" key="2">
    <source>
        <dbReference type="EMBL" id="MVT39911.1"/>
    </source>
</evidence>
<keyword evidence="1" id="KW-0812">Transmembrane</keyword>
<feature type="transmembrane region" description="Helical" evidence="1">
    <location>
        <begin position="60"/>
        <end position="79"/>
    </location>
</feature>
<dbReference type="OrthoDB" id="673668at2"/>
<dbReference type="AlphaFoldDB" id="A0A6N8J5F8"/>
<proteinExistence type="predicted"/>
<feature type="transmembrane region" description="Helical" evidence="1">
    <location>
        <begin position="85"/>
        <end position="105"/>
    </location>
</feature>
<keyword evidence="3" id="KW-1185">Reference proteome</keyword>
<dbReference type="RefSeq" id="WP_157298556.1">
    <property type="nucleotide sequence ID" value="NZ_BAAAZB010000005.1"/>
</dbReference>
<name>A0A6N8J5F8_9BACT</name>
<keyword evidence="1" id="KW-0472">Membrane</keyword>